<evidence type="ECO:0000259" key="3">
    <source>
        <dbReference type="PROSITE" id="PS50222"/>
    </source>
</evidence>
<dbReference type="InterPro" id="IPR011992">
    <property type="entry name" value="EF-hand-dom_pair"/>
</dbReference>
<dbReference type="GO" id="GO:0005793">
    <property type="term" value="C:endoplasmic reticulum-Golgi intermediate compartment"/>
    <property type="evidence" value="ECO:0007669"/>
    <property type="project" value="TreeGrafter"/>
</dbReference>
<dbReference type="InterPro" id="IPR040250">
    <property type="entry name" value="Nucleobindin"/>
</dbReference>
<evidence type="ECO:0000313" key="5">
    <source>
        <dbReference type="Proteomes" id="UP000799437"/>
    </source>
</evidence>
<dbReference type="InterPro" id="IPR002048">
    <property type="entry name" value="EF_hand_dom"/>
</dbReference>
<dbReference type="PROSITE" id="PS51257">
    <property type="entry name" value="PROKAR_LIPOPROTEIN"/>
    <property type="match status" value="1"/>
</dbReference>
<dbReference type="GeneID" id="54485508"/>
<gene>
    <name evidence="4" type="ORF">EJ05DRAFT_478401</name>
</gene>
<accession>A0A6A6VZW4</accession>
<feature type="chain" id="PRO_5025628575" description="EF-hand domain-containing protein" evidence="2">
    <location>
        <begin position="24"/>
        <end position="209"/>
    </location>
</feature>
<keyword evidence="1 2" id="KW-0732">Signal</keyword>
<dbReference type="GO" id="GO:0005509">
    <property type="term" value="F:calcium ion binding"/>
    <property type="evidence" value="ECO:0007669"/>
    <property type="project" value="InterPro"/>
</dbReference>
<dbReference type="Proteomes" id="UP000799437">
    <property type="component" value="Unassembled WGS sequence"/>
</dbReference>
<evidence type="ECO:0000313" key="4">
    <source>
        <dbReference type="EMBL" id="KAF2755386.1"/>
    </source>
</evidence>
<dbReference type="Gene3D" id="1.10.238.10">
    <property type="entry name" value="EF-hand"/>
    <property type="match status" value="1"/>
</dbReference>
<evidence type="ECO:0000256" key="2">
    <source>
        <dbReference type="SAM" id="SignalP"/>
    </source>
</evidence>
<dbReference type="RefSeq" id="XP_033597837.1">
    <property type="nucleotide sequence ID" value="XM_033744454.1"/>
</dbReference>
<dbReference type="PANTHER" id="PTHR19237">
    <property type="entry name" value="NUCLEOBINDIN"/>
    <property type="match status" value="1"/>
</dbReference>
<dbReference type="EMBL" id="ML996577">
    <property type="protein sequence ID" value="KAF2755386.1"/>
    <property type="molecule type" value="Genomic_DNA"/>
</dbReference>
<dbReference type="PROSITE" id="PS50222">
    <property type="entry name" value="EF_HAND_2"/>
    <property type="match status" value="1"/>
</dbReference>
<name>A0A6A6VZW4_9PEZI</name>
<feature type="signal peptide" evidence="2">
    <location>
        <begin position="1"/>
        <end position="23"/>
    </location>
</feature>
<evidence type="ECO:0000256" key="1">
    <source>
        <dbReference type="ARBA" id="ARBA00022729"/>
    </source>
</evidence>
<dbReference type="OrthoDB" id="289247at2759"/>
<dbReference type="AlphaFoldDB" id="A0A6A6VZW4"/>
<proteinExistence type="predicted"/>
<dbReference type="SUPFAM" id="SSF47473">
    <property type="entry name" value="EF-hand"/>
    <property type="match status" value="1"/>
</dbReference>
<protein>
    <recommendedName>
        <fullName evidence="3">EF-hand domain-containing protein</fullName>
    </recommendedName>
</protein>
<reference evidence="4" key="1">
    <citation type="journal article" date="2020" name="Stud. Mycol.">
        <title>101 Dothideomycetes genomes: a test case for predicting lifestyles and emergence of pathogens.</title>
        <authorList>
            <person name="Haridas S."/>
            <person name="Albert R."/>
            <person name="Binder M."/>
            <person name="Bloem J."/>
            <person name="Labutti K."/>
            <person name="Salamov A."/>
            <person name="Andreopoulos B."/>
            <person name="Baker S."/>
            <person name="Barry K."/>
            <person name="Bills G."/>
            <person name="Bluhm B."/>
            <person name="Cannon C."/>
            <person name="Castanera R."/>
            <person name="Culley D."/>
            <person name="Daum C."/>
            <person name="Ezra D."/>
            <person name="Gonzalez J."/>
            <person name="Henrissat B."/>
            <person name="Kuo A."/>
            <person name="Liang C."/>
            <person name="Lipzen A."/>
            <person name="Lutzoni F."/>
            <person name="Magnuson J."/>
            <person name="Mondo S."/>
            <person name="Nolan M."/>
            <person name="Ohm R."/>
            <person name="Pangilinan J."/>
            <person name="Park H.-J."/>
            <person name="Ramirez L."/>
            <person name="Alfaro M."/>
            <person name="Sun H."/>
            <person name="Tritt A."/>
            <person name="Yoshinaga Y."/>
            <person name="Zwiers L.-H."/>
            <person name="Turgeon B."/>
            <person name="Goodwin S."/>
            <person name="Spatafora J."/>
            <person name="Crous P."/>
            <person name="Grigoriev I."/>
        </authorList>
    </citation>
    <scope>NUCLEOTIDE SEQUENCE</scope>
    <source>
        <strain evidence="4">CBS 121739</strain>
    </source>
</reference>
<organism evidence="4 5">
    <name type="scientific">Pseudovirgaria hyperparasitica</name>
    <dbReference type="NCBI Taxonomy" id="470096"/>
    <lineage>
        <taxon>Eukaryota</taxon>
        <taxon>Fungi</taxon>
        <taxon>Dikarya</taxon>
        <taxon>Ascomycota</taxon>
        <taxon>Pezizomycotina</taxon>
        <taxon>Dothideomycetes</taxon>
        <taxon>Dothideomycetes incertae sedis</taxon>
        <taxon>Acrospermales</taxon>
        <taxon>Acrospermaceae</taxon>
        <taxon>Pseudovirgaria</taxon>
    </lineage>
</organism>
<dbReference type="PANTHER" id="PTHR19237:SF20">
    <property type="entry name" value="NUCLEOBINDIN 1"/>
    <property type="match status" value="1"/>
</dbReference>
<sequence>MKSSAYLTTSSVLLSCFAPSALGHGDHGHAQAPMGEVEGDWATRHMAEEHHINNFDPTTFFKLHDFDSTGRWGPDDIRRIYGLYDETTDSVPESKKSDIVTTIMQMFDHDLSGFITLDEWLEATNELGKVLPDFGTGPGHHGDDEYEYEIHHFEKFHGGDNVKEEDLTHPEDIEHFRKHEEREAMEEAWQKREREGIVVENIPTKFRRF</sequence>
<feature type="domain" description="EF-hand" evidence="3">
    <location>
        <begin position="95"/>
        <end position="130"/>
    </location>
</feature>
<keyword evidence="5" id="KW-1185">Reference proteome</keyword>